<keyword evidence="8" id="KW-1185">Reference proteome</keyword>
<dbReference type="Pfam" id="PF08240">
    <property type="entry name" value="ADH_N"/>
    <property type="match status" value="1"/>
</dbReference>
<dbReference type="PROSITE" id="PS01162">
    <property type="entry name" value="QOR_ZETA_CRYSTAL"/>
    <property type="match status" value="1"/>
</dbReference>
<dbReference type="Gene3D" id="3.40.50.720">
    <property type="entry name" value="NAD(P)-binding Rossmann-like Domain"/>
    <property type="match status" value="1"/>
</dbReference>
<dbReference type="Pfam" id="PF13602">
    <property type="entry name" value="ADH_zinc_N_2"/>
    <property type="match status" value="1"/>
</dbReference>
<comment type="subunit">
    <text evidence="2">Homotetramer.</text>
</comment>
<dbReference type="SUPFAM" id="SSF51735">
    <property type="entry name" value="NAD(P)-binding Rossmann-fold domains"/>
    <property type="match status" value="1"/>
</dbReference>
<evidence type="ECO:0000256" key="3">
    <source>
        <dbReference type="ARBA" id="ARBA00022490"/>
    </source>
</evidence>
<dbReference type="InterPro" id="IPR011032">
    <property type="entry name" value="GroES-like_sf"/>
</dbReference>
<keyword evidence="3" id="KW-0963">Cytoplasm</keyword>
<dbReference type="InterPro" id="IPR020843">
    <property type="entry name" value="ER"/>
</dbReference>
<dbReference type="RefSeq" id="WP_200605577.1">
    <property type="nucleotide sequence ID" value="NZ_CP071517.1"/>
</dbReference>
<evidence type="ECO:0000256" key="4">
    <source>
        <dbReference type="ARBA" id="ARBA00022857"/>
    </source>
</evidence>
<dbReference type="SMART" id="SM00829">
    <property type="entry name" value="PKS_ER"/>
    <property type="match status" value="1"/>
</dbReference>
<dbReference type="SUPFAM" id="SSF50129">
    <property type="entry name" value="GroES-like"/>
    <property type="match status" value="1"/>
</dbReference>
<sequence length="332" mass="34879">MDTRNARDGYVARSVPAAATMQAVVFDSYGPPDVLRMAELPLPQPARGEVRVRVRAAGVQPADCSTRSGWFAHRGIGQAPFPRQLGNEFAGVVEHVGADVEGLVAGDEVLGWTTASAYAEAVVVPADQLVAKPIMMTWAVAGSLSASGQTAHTAVQALDIVPGDTVLVHGAAGGVGTIAVQLARLRGARVIGTASRENHDYLRSLGAEPVVYGPGLAERVRELAPGGVQAALDAAGRGALDASIALGVEPSRIATLVAFEDVQRLGVRGVRSERSRARLQELVDLYDSGRLRVHVRDIYPLSNAVVAHRDVENGHGRGKVVLMVYSTFGHAL</sequence>
<feature type="domain" description="Enoyl reductase (ER)" evidence="6">
    <location>
        <begin position="30"/>
        <end position="322"/>
    </location>
</feature>
<dbReference type="Gene3D" id="3.90.180.10">
    <property type="entry name" value="Medium-chain alcohol dehydrogenases, catalytic domain"/>
    <property type="match status" value="1"/>
</dbReference>
<accession>A0ABX7REM2</accession>
<dbReference type="PANTHER" id="PTHR44154">
    <property type="entry name" value="QUINONE OXIDOREDUCTASE"/>
    <property type="match status" value="1"/>
</dbReference>
<evidence type="ECO:0000259" key="6">
    <source>
        <dbReference type="SMART" id="SM00829"/>
    </source>
</evidence>
<evidence type="ECO:0000313" key="7">
    <source>
        <dbReference type="EMBL" id="QSX76150.1"/>
    </source>
</evidence>
<name>A0ABX7REM2_9GAMM</name>
<gene>
    <name evidence="7" type="ORF">HIV01_006560</name>
</gene>
<dbReference type="InterPro" id="IPR036291">
    <property type="entry name" value="NAD(P)-bd_dom_sf"/>
</dbReference>
<evidence type="ECO:0000256" key="5">
    <source>
        <dbReference type="ARBA" id="ARBA00022884"/>
    </source>
</evidence>
<organism evidence="7 8">
    <name type="scientific">Lysobacter arenosi</name>
    <dbReference type="NCBI Taxonomy" id="2795387"/>
    <lineage>
        <taxon>Bacteria</taxon>
        <taxon>Pseudomonadati</taxon>
        <taxon>Pseudomonadota</taxon>
        <taxon>Gammaproteobacteria</taxon>
        <taxon>Lysobacterales</taxon>
        <taxon>Lysobacteraceae</taxon>
        <taxon>Lysobacter</taxon>
    </lineage>
</organism>
<dbReference type="InterPro" id="IPR002364">
    <property type="entry name" value="Quin_OxRdtase/zeta-crystal_CS"/>
</dbReference>
<evidence type="ECO:0000256" key="2">
    <source>
        <dbReference type="ARBA" id="ARBA00011881"/>
    </source>
</evidence>
<evidence type="ECO:0000313" key="8">
    <source>
        <dbReference type="Proteomes" id="UP000663400"/>
    </source>
</evidence>
<dbReference type="InterPro" id="IPR013154">
    <property type="entry name" value="ADH-like_N"/>
</dbReference>
<proteinExistence type="predicted"/>
<protein>
    <submittedName>
        <fullName evidence="7">NADP-dependent oxidoreductase</fullName>
    </submittedName>
</protein>
<evidence type="ECO:0000256" key="1">
    <source>
        <dbReference type="ARBA" id="ARBA00004496"/>
    </source>
</evidence>
<keyword evidence="4" id="KW-0521">NADP</keyword>
<dbReference type="CDD" id="cd05289">
    <property type="entry name" value="MDR_like_2"/>
    <property type="match status" value="1"/>
</dbReference>
<dbReference type="EMBL" id="CP071517">
    <property type="protein sequence ID" value="QSX76150.1"/>
    <property type="molecule type" value="Genomic_DNA"/>
</dbReference>
<dbReference type="InterPro" id="IPR051603">
    <property type="entry name" value="Zinc-ADH_QOR/CCCR"/>
</dbReference>
<comment type="subcellular location">
    <subcellularLocation>
        <location evidence="1">Cytoplasm</location>
    </subcellularLocation>
</comment>
<dbReference type="PANTHER" id="PTHR44154:SF1">
    <property type="entry name" value="QUINONE OXIDOREDUCTASE"/>
    <property type="match status" value="1"/>
</dbReference>
<reference evidence="7 8" key="1">
    <citation type="submission" date="2021-02" db="EMBL/GenBank/DDBJ databases">
        <title>Lysobacter arenosi sp. nov., isolated from soil of gangwondo yeongwol, south Korea.</title>
        <authorList>
            <person name="Kim K.R."/>
            <person name="Kim K.H."/>
            <person name="Jeon C.O."/>
        </authorList>
    </citation>
    <scope>NUCLEOTIDE SEQUENCE [LARGE SCALE GENOMIC DNA]</scope>
    <source>
        <strain evidence="7 8">R7</strain>
    </source>
</reference>
<keyword evidence="5" id="KW-0694">RNA-binding</keyword>
<dbReference type="Proteomes" id="UP000663400">
    <property type="component" value="Chromosome"/>
</dbReference>